<dbReference type="Proteomes" id="UP001151760">
    <property type="component" value="Unassembled WGS sequence"/>
</dbReference>
<feature type="compositionally biased region" description="Polar residues" evidence="1">
    <location>
        <begin position="56"/>
        <end position="66"/>
    </location>
</feature>
<name>A0ABQ5G731_9ASTR</name>
<sequence>MQKSSTLPSASPYTKAKRSPTILLNLSLFLMKYSDPEQLGGYKDKTRPKIPHARFNNDNQSGQIGNQREDTVQRLGNSRPSGSATKWDTCFNFKGFDTMPGMQEAEIGLKTTRNHKEKMRCQTSLNKVFHFKLSKLIGQEDTDEENDNRNRKHITATNWQRFRGLPEESSSTGQPLEQEKDDSKVIPDSIKYEK</sequence>
<feature type="region of interest" description="Disordered" evidence="1">
    <location>
        <begin position="40"/>
        <end position="67"/>
    </location>
</feature>
<organism evidence="2 3">
    <name type="scientific">Tanacetum coccineum</name>
    <dbReference type="NCBI Taxonomy" id="301880"/>
    <lineage>
        <taxon>Eukaryota</taxon>
        <taxon>Viridiplantae</taxon>
        <taxon>Streptophyta</taxon>
        <taxon>Embryophyta</taxon>
        <taxon>Tracheophyta</taxon>
        <taxon>Spermatophyta</taxon>
        <taxon>Magnoliopsida</taxon>
        <taxon>eudicotyledons</taxon>
        <taxon>Gunneridae</taxon>
        <taxon>Pentapetalae</taxon>
        <taxon>asterids</taxon>
        <taxon>campanulids</taxon>
        <taxon>Asterales</taxon>
        <taxon>Asteraceae</taxon>
        <taxon>Asteroideae</taxon>
        <taxon>Anthemideae</taxon>
        <taxon>Anthemidinae</taxon>
        <taxon>Tanacetum</taxon>
    </lineage>
</organism>
<feature type="compositionally biased region" description="Basic and acidic residues" evidence="1">
    <location>
        <begin position="177"/>
        <end position="194"/>
    </location>
</feature>
<evidence type="ECO:0000313" key="3">
    <source>
        <dbReference type="Proteomes" id="UP001151760"/>
    </source>
</evidence>
<gene>
    <name evidence="2" type="ORF">Tco_1030680</name>
</gene>
<dbReference type="EMBL" id="BQNB010018164">
    <property type="protein sequence ID" value="GJT71394.1"/>
    <property type="molecule type" value="Genomic_DNA"/>
</dbReference>
<accession>A0ABQ5G731</accession>
<evidence type="ECO:0000256" key="1">
    <source>
        <dbReference type="SAM" id="MobiDB-lite"/>
    </source>
</evidence>
<proteinExistence type="predicted"/>
<reference evidence="2" key="2">
    <citation type="submission" date="2022-01" db="EMBL/GenBank/DDBJ databases">
        <authorList>
            <person name="Yamashiro T."/>
            <person name="Shiraishi A."/>
            <person name="Satake H."/>
            <person name="Nakayama K."/>
        </authorList>
    </citation>
    <scope>NUCLEOTIDE SEQUENCE</scope>
</reference>
<feature type="region of interest" description="Disordered" evidence="1">
    <location>
        <begin position="140"/>
        <end position="194"/>
    </location>
</feature>
<keyword evidence="3" id="KW-1185">Reference proteome</keyword>
<reference evidence="2" key="1">
    <citation type="journal article" date="2022" name="Int. J. Mol. Sci.">
        <title>Draft Genome of Tanacetum Coccineum: Genomic Comparison of Closely Related Tanacetum-Family Plants.</title>
        <authorList>
            <person name="Yamashiro T."/>
            <person name="Shiraishi A."/>
            <person name="Nakayama K."/>
            <person name="Satake H."/>
        </authorList>
    </citation>
    <scope>NUCLEOTIDE SEQUENCE</scope>
</reference>
<evidence type="ECO:0000313" key="2">
    <source>
        <dbReference type="EMBL" id="GJT71394.1"/>
    </source>
</evidence>
<comment type="caution">
    <text evidence="2">The sequence shown here is derived from an EMBL/GenBank/DDBJ whole genome shotgun (WGS) entry which is preliminary data.</text>
</comment>
<protein>
    <submittedName>
        <fullName evidence="2">Uncharacterized protein</fullName>
    </submittedName>
</protein>